<feature type="domain" description="Neurotransmitter-gated ion-channel transmembrane" evidence="21">
    <location>
        <begin position="263"/>
        <end position="425"/>
    </location>
</feature>
<dbReference type="InterPro" id="IPR036734">
    <property type="entry name" value="Neur_chan_lig-bd_sf"/>
</dbReference>
<organism evidence="22 23">
    <name type="scientific">Hyalella azteca</name>
    <name type="common">Amphipod</name>
    <dbReference type="NCBI Taxonomy" id="294128"/>
    <lineage>
        <taxon>Eukaryota</taxon>
        <taxon>Metazoa</taxon>
        <taxon>Ecdysozoa</taxon>
        <taxon>Arthropoda</taxon>
        <taxon>Crustacea</taxon>
        <taxon>Multicrustacea</taxon>
        <taxon>Malacostraca</taxon>
        <taxon>Eumalacostraca</taxon>
        <taxon>Peracarida</taxon>
        <taxon>Amphipoda</taxon>
        <taxon>Senticaudata</taxon>
        <taxon>Talitrida</taxon>
        <taxon>Talitroidea</taxon>
        <taxon>Hyalellidae</taxon>
        <taxon>Hyalella</taxon>
    </lineage>
</organism>
<proteinExistence type="inferred from homology"/>
<dbReference type="PROSITE" id="PS00236">
    <property type="entry name" value="NEUROTR_ION_CHANNEL"/>
    <property type="match status" value="1"/>
</dbReference>
<keyword evidence="3 18" id="KW-0813">Transport</keyword>
<dbReference type="SUPFAM" id="SSF90112">
    <property type="entry name" value="Neurotransmitter-gated ion-channel transmembrane pore"/>
    <property type="match status" value="1"/>
</dbReference>
<keyword evidence="6" id="KW-0732">Signal</keyword>
<evidence type="ECO:0000256" key="4">
    <source>
        <dbReference type="ARBA" id="ARBA00022475"/>
    </source>
</evidence>
<dbReference type="SUPFAM" id="SSF63712">
    <property type="entry name" value="Nicotinic receptor ligand binding domain-like"/>
    <property type="match status" value="1"/>
</dbReference>
<keyword evidence="13" id="KW-0325">Glycoprotein</keyword>
<gene>
    <name evidence="23" type="primary">LOC108666871</name>
</gene>
<dbReference type="InterPro" id="IPR006029">
    <property type="entry name" value="Neurotrans-gated_channel_TM"/>
</dbReference>
<accession>A0A8B7N7R8</accession>
<dbReference type="GO" id="GO:0004888">
    <property type="term" value="F:transmembrane signaling receptor activity"/>
    <property type="evidence" value="ECO:0007669"/>
    <property type="project" value="InterPro"/>
</dbReference>
<evidence type="ECO:0000256" key="10">
    <source>
        <dbReference type="ARBA" id="ARBA00023136"/>
    </source>
</evidence>
<protein>
    <submittedName>
        <fullName evidence="23">Acetylcholine receptor subunit alpha-like</fullName>
    </submittedName>
</protein>
<comment type="subcellular location">
    <subcellularLocation>
        <location evidence="17">Postsynaptic cell membrane</location>
        <topology evidence="17">Multi-pass membrane protein</topology>
    </subcellularLocation>
</comment>
<dbReference type="InterPro" id="IPR006201">
    <property type="entry name" value="Neur_channel"/>
</dbReference>
<evidence type="ECO:0000256" key="14">
    <source>
        <dbReference type="ARBA" id="ARBA00023257"/>
    </source>
</evidence>
<feature type="transmembrane region" description="Helical" evidence="18">
    <location>
        <begin position="257"/>
        <end position="280"/>
    </location>
</feature>
<dbReference type="OrthoDB" id="5975154at2759"/>
<dbReference type="PANTHER" id="PTHR18945">
    <property type="entry name" value="NEUROTRANSMITTER GATED ION CHANNEL"/>
    <property type="match status" value="1"/>
</dbReference>
<feature type="domain" description="Neurotransmitter-gated ion-channel transmembrane" evidence="21">
    <location>
        <begin position="516"/>
        <end position="575"/>
    </location>
</feature>
<dbReference type="FunFam" id="1.20.58.390:FF:000012">
    <property type="entry name" value="Acetylcholine receptor subunit alpha-like"/>
    <property type="match status" value="1"/>
</dbReference>
<evidence type="ECO:0000256" key="3">
    <source>
        <dbReference type="ARBA" id="ARBA00022448"/>
    </source>
</evidence>
<keyword evidence="16 18" id="KW-0407">Ion channel</keyword>
<evidence type="ECO:0000259" key="21">
    <source>
        <dbReference type="Pfam" id="PF02932"/>
    </source>
</evidence>
<dbReference type="AlphaFoldDB" id="A0A8B7N7R8"/>
<evidence type="ECO:0000256" key="15">
    <source>
        <dbReference type="ARBA" id="ARBA00023286"/>
    </source>
</evidence>
<evidence type="ECO:0000256" key="8">
    <source>
        <dbReference type="ARBA" id="ARBA00023018"/>
    </source>
</evidence>
<evidence type="ECO:0000256" key="17">
    <source>
        <dbReference type="ARBA" id="ARBA00034104"/>
    </source>
</evidence>
<keyword evidence="5 18" id="KW-0812">Transmembrane</keyword>
<dbReference type="Gene3D" id="1.20.58.390">
    <property type="entry name" value="Neurotransmitter-gated ion-channel transmembrane domain"/>
    <property type="match status" value="2"/>
</dbReference>
<dbReference type="CDD" id="cd19031">
    <property type="entry name" value="LGIC_ECD_nAChR_proto_alpha-like"/>
    <property type="match status" value="1"/>
</dbReference>
<keyword evidence="7 18" id="KW-1133">Transmembrane helix</keyword>
<feature type="compositionally biased region" description="Low complexity" evidence="19">
    <location>
        <begin position="406"/>
        <end position="430"/>
    </location>
</feature>
<dbReference type="InterPro" id="IPR036719">
    <property type="entry name" value="Neuro-gated_channel_TM_sf"/>
</dbReference>
<dbReference type="InterPro" id="IPR002394">
    <property type="entry name" value="Nicotinic_acetylcholine_rcpt"/>
</dbReference>
<dbReference type="GO" id="GO:0045211">
    <property type="term" value="C:postsynaptic membrane"/>
    <property type="evidence" value="ECO:0007669"/>
    <property type="project" value="UniProtKB-SubCell"/>
</dbReference>
<evidence type="ECO:0000313" key="22">
    <source>
        <dbReference type="Proteomes" id="UP000694843"/>
    </source>
</evidence>
<evidence type="ECO:0000256" key="11">
    <source>
        <dbReference type="ARBA" id="ARBA00023157"/>
    </source>
</evidence>
<keyword evidence="15" id="KW-1071">Ligand-gated ion channel</keyword>
<evidence type="ECO:0000256" key="1">
    <source>
        <dbReference type="ARBA" id="ARBA00003328"/>
    </source>
</evidence>
<dbReference type="InterPro" id="IPR038050">
    <property type="entry name" value="Neuro_actylchol_rec"/>
</dbReference>
<feature type="transmembrane region" description="Helical" evidence="18">
    <location>
        <begin position="292"/>
        <end position="310"/>
    </location>
</feature>
<dbReference type="NCBIfam" id="TIGR00860">
    <property type="entry name" value="LIC"/>
    <property type="match status" value="1"/>
</dbReference>
<dbReference type="FunFam" id="1.20.58.390:FF:000022">
    <property type="entry name" value="Nicotinic acetylcholine receptor subunit alpha4"/>
    <property type="match status" value="1"/>
</dbReference>
<name>A0A8B7N7R8_HYAAZ</name>
<evidence type="ECO:0000256" key="13">
    <source>
        <dbReference type="ARBA" id="ARBA00023180"/>
    </source>
</evidence>
<evidence type="ECO:0000313" key="23">
    <source>
        <dbReference type="RefSeq" id="XP_018009298.1"/>
    </source>
</evidence>
<sequence>MDPVISLTRRSFTTNKSLGQKVFMCVCAACLLASSCGNPDAKRLYDDLLSNYNKLVRPVINVSDPVVVKIKLKLSQLIDVNLKNQIMTTNLWVEQFWDDYKLQWNPEEYGGVEMLHVPSDHIWRPDIVLYNNADGNFEVTLSTKATLNYKGFVEWKPPAIYKSSCEIDVEYFPFDEQTCVMKFGSWTYDGFQVDLRHIDEESGTPVVKIGVDLTEFYVSVEWDILDVPAVRHEKYYTCCDEPYLDITFNITMRRKTLFYTVNLIIPCTGISFLTVLVFYLPSDSGEKVSLSISILLSLTVFFLLLAEIIPPTSLVVPLLGKFVLFTMILDTLSICVTVLVLNLHFRSPQTHTMAPWVRRVFIHILPRLLVMRRPQYQMDRHRLFSRATTSLLRSCNGGNMAQDTRNNPYYAAADNNDSTSSLASSPSRSTQELRDAIRDGLIYMDLQAERQRTGSPGLSPPPSGLEASMNGGCKIHGPAVLADQLGVGVPLGCPDLGNKGTIPSTYPLGCAGGTRTRYCPEVIRAFEGVRYIAENTRREEESLRVKEDWKYVAMVLDRLFLWIFTLAVLLGTAGIILQAPTLYDDRLPIDMKISEIIAIGSRGVQGRAGK</sequence>
<keyword evidence="10 18" id="KW-0472">Membrane</keyword>
<comment type="function">
    <text evidence="1">After binding acetylcholine, the AChR responds by an extensive change in conformation that affects all subunits and leads to opening of an ion-conducting channel across the plasma membrane.</text>
</comment>
<keyword evidence="4" id="KW-1003">Cell membrane</keyword>
<evidence type="ECO:0000256" key="7">
    <source>
        <dbReference type="ARBA" id="ARBA00022989"/>
    </source>
</evidence>
<dbReference type="Pfam" id="PF02931">
    <property type="entry name" value="Neur_chan_LBD"/>
    <property type="match status" value="1"/>
</dbReference>
<dbReference type="GO" id="GO:0022848">
    <property type="term" value="F:acetylcholine-gated monoatomic cation-selective channel activity"/>
    <property type="evidence" value="ECO:0007669"/>
    <property type="project" value="InterPro"/>
</dbReference>
<evidence type="ECO:0000256" key="2">
    <source>
        <dbReference type="ARBA" id="ARBA00009237"/>
    </source>
</evidence>
<evidence type="ECO:0000256" key="16">
    <source>
        <dbReference type="ARBA" id="ARBA00023303"/>
    </source>
</evidence>
<keyword evidence="22" id="KW-1185">Reference proteome</keyword>
<dbReference type="InterPro" id="IPR018000">
    <property type="entry name" value="Neurotransmitter_ion_chnl_CS"/>
</dbReference>
<dbReference type="InterPro" id="IPR006202">
    <property type="entry name" value="Neur_chan_lig-bd"/>
</dbReference>
<evidence type="ECO:0000256" key="9">
    <source>
        <dbReference type="ARBA" id="ARBA00023065"/>
    </source>
</evidence>
<feature type="domain" description="Neurotransmitter-gated ion-channel ligand-binding" evidence="20">
    <location>
        <begin position="42"/>
        <end position="256"/>
    </location>
</feature>
<comment type="similarity">
    <text evidence="2">Belongs to the ligand-gated ion channel (TC 1.A.9) family. Acetylcholine receptor (TC 1.A.9.1) subfamily.</text>
</comment>
<dbReference type="RefSeq" id="XP_018009298.1">
    <property type="nucleotide sequence ID" value="XM_018153809.2"/>
</dbReference>
<feature type="region of interest" description="Disordered" evidence="19">
    <location>
        <begin position="395"/>
        <end position="430"/>
    </location>
</feature>
<feature type="transmembrane region" description="Helical" evidence="18">
    <location>
        <begin position="322"/>
        <end position="343"/>
    </location>
</feature>
<keyword evidence="14" id="KW-0628">Postsynaptic cell membrane</keyword>
<feature type="transmembrane region" description="Helical" evidence="18">
    <location>
        <begin position="559"/>
        <end position="579"/>
    </location>
</feature>
<dbReference type="CDD" id="cd19064">
    <property type="entry name" value="LGIC_TM_nAChR"/>
    <property type="match status" value="1"/>
</dbReference>
<evidence type="ECO:0000256" key="6">
    <source>
        <dbReference type="ARBA" id="ARBA00022729"/>
    </source>
</evidence>
<evidence type="ECO:0000256" key="5">
    <source>
        <dbReference type="ARBA" id="ARBA00022692"/>
    </source>
</evidence>
<dbReference type="PRINTS" id="PR00252">
    <property type="entry name" value="NRIONCHANNEL"/>
</dbReference>
<keyword evidence="12" id="KW-0675">Receptor</keyword>
<dbReference type="PRINTS" id="PR00254">
    <property type="entry name" value="NICOTINICR"/>
</dbReference>
<keyword evidence="8" id="KW-0770">Synapse</keyword>
<dbReference type="KEGG" id="hazt:108666871"/>
<keyword evidence="9 18" id="KW-0406">Ion transport</keyword>
<dbReference type="GO" id="GO:0007271">
    <property type="term" value="P:synaptic transmission, cholinergic"/>
    <property type="evidence" value="ECO:0007669"/>
    <property type="project" value="UniProtKB-ARBA"/>
</dbReference>
<evidence type="ECO:0000259" key="20">
    <source>
        <dbReference type="Pfam" id="PF02931"/>
    </source>
</evidence>
<reference evidence="23" key="1">
    <citation type="submission" date="2025-08" db="UniProtKB">
        <authorList>
            <consortium name="RefSeq"/>
        </authorList>
    </citation>
    <scope>IDENTIFICATION</scope>
    <source>
        <tissue evidence="23">Whole organism</tissue>
    </source>
</reference>
<evidence type="ECO:0000256" key="12">
    <source>
        <dbReference type="ARBA" id="ARBA00023170"/>
    </source>
</evidence>
<dbReference type="Pfam" id="PF02932">
    <property type="entry name" value="Neur_chan_memb"/>
    <property type="match status" value="2"/>
</dbReference>
<evidence type="ECO:0000256" key="18">
    <source>
        <dbReference type="RuleBase" id="RU000687"/>
    </source>
</evidence>
<dbReference type="OMA" id="EDPIVCK"/>
<evidence type="ECO:0000256" key="19">
    <source>
        <dbReference type="SAM" id="MobiDB-lite"/>
    </source>
</evidence>
<feature type="compositionally biased region" description="Polar residues" evidence="19">
    <location>
        <begin position="395"/>
        <end position="405"/>
    </location>
</feature>
<dbReference type="GeneID" id="108666871"/>
<dbReference type="FunFam" id="2.70.170.10:FF:000013">
    <property type="entry name" value="Acetylcholine receptor subunit alpha"/>
    <property type="match status" value="1"/>
</dbReference>
<keyword evidence="11" id="KW-1015">Disulfide bond</keyword>
<dbReference type="Proteomes" id="UP000694843">
    <property type="component" value="Unplaced"/>
</dbReference>
<dbReference type="Gene3D" id="2.70.170.10">
    <property type="entry name" value="Neurotransmitter-gated ion-channel ligand-binding domain"/>
    <property type="match status" value="1"/>
</dbReference>